<evidence type="ECO:0000256" key="11">
    <source>
        <dbReference type="PIRNR" id="PIRNR037839"/>
    </source>
</evidence>
<evidence type="ECO:0000256" key="10">
    <source>
        <dbReference type="ARBA" id="ARBA00022842"/>
    </source>
</evidence>
<keyword evidence="15" id="KW-1185">Reference proteome</keyword>
<feature type="domain" description="RNase H type-1" evidence="13">
    <location>
        <begin position="76"/>
        <end position="210"/>
    </location>
</feature>
<keyword evidence="12" id="KW-0464">Manganese</keyword>
<keyword evidence="7 11" id="KW-0479">Metal-binding</keyword>
<evidence type="ECO:0000256" key="9">
    <source>
        <dbReference type="ARBA" id="ARBA00022801"/>
    </source>
</evidence>
<feature type="binding site" evidence="12">
    <location>
        <position position="206"/>
    </location>
    <ligand>
        <name>Mg(2+)</name>
        <dbReference type="ChEBI" id="CHEBI:18420"/>
        <label>1</label>
    </ligand>
</feature>
<keyword evidence="6 11" id="KW-0540">Nuclease</keyword>
<dbReference type="InterPro" id="IPR011320">
    <property type="entry name" value="RNase_H1_N"/>
</dbReference>
<dbReference type="InterPro" id="IPR036397">
    <property type="entry name" value="RNaseH_sf"/>
</dbReference>
<evidence type="ECO:0000256" key="6">
    <source>
        <dbReference type="ARBA" id="ARBA00022722"/>
    </source>
</evidence>
<sequence>MAKQKYYVVWKGRKTGIFDNWTECNKHVSGFKDAEYKSFKDLELAQKAYSENYKKYKGKDTTTTKPIQEQIDNAGKPNLDTISVDAACSGNPGIMEYQAVDTKTKKLIFHGGPYYDSTNNIGEFIALVHCLAHMKKNGDTRPIYTDSKTAMSWVRDKIVRTDNPKTENNKKSFDTIERALNWLKNNEYPNKILKWETKVWGEIPADFGRK</sequence>
<evidence type="ECO:0000256" key="8">
    <source>
        <dbReference type="ARBA" id="ARBA00022759"/>
    </source>
</evidence>
<dbReference type="InterPro" id="IPR009027">
    <property type="entry name" value="Ribosomal_bL9/RNase_H1_N"/>
</dbReference>
<comment type="catalytic activity">
    <reaction evidence="11">
        <text>Endonucleolytic cleavage to 5'-phosphomonoester.</text>
        <dbReference type="EC" id="3.1.26.4"/>
    </reaction>
</comment>
<proteinExistence type="inferred from homology"/>
<dbReference type="Pfam" id="PF01693">
    <property type="entry name" value="Cauli_VI"/>
    <property type="match status" value="1"/>
</dbReference>
<evidence type="ECO:0000259" key="13">
    <source>
        <dbReference type="PROSITE" id="PS50879"/>
    </source>
</evidence>
<dbReference type="Proteomes" id="UP000289703">
    <property type="component" value="Unassembled WGS sequence"/>
</dbReference>
<dbReference type="GO" id="GO:0004523">
    <property type="term" value="F:RNA-DNA hybrid ribonuclease activity"/>
    <property type="evidence" value="ECO:0007669"/>
    <property type="project" value="UniProtKB-UniRule"/>
</dbReference>
<keyword evidence="10 11" id="KW-0460">Magnesium</keyword>
<evidence type="ECO:0000256" key="3">
    <source>
        <dbReference type="ARBA" id="ARBA00005300"/>
    </source>
</evidence>
<dbReference type="SUPFAM" id="SSF53098">
    <property type="entry name" value="Ribonuclease H-like"/>
    <property type="match status" value="1"/>
</dbReference>
<dbReference type="GO" id="GO:0003676">
    <property type="term" value="F:nucleic acid binding"/>
    <property type="evidence" value="ECO:0007669"/>
    <property type="project" value="UniProtKB-UniRule"/>
</dbReference>
<evidence type="ECO:0000256" key="4">
    <source>
        <dbReference type="ARBA" id="ARBA00012180"/>
    </source>
</evidence>
<dbReference type="EC" id="3.1.26.4" evidence="4 11"/>
<keyword evidence="11" id="KW-0963">Cytoplasm</keyword>
<dbReference type="GO" id="GO:0005737">
    <property type="term" value="C:cytoplasm"/>
    <property type="evidence" value="ECO:0007669"/>
    <property type="project" value="UniProtKB-SubCell"/>
</dbReference>
<keyword evidence="8 11" id="KW-0255">Endonuclease</keyword>
<feature type="binding site" evidence="12">
    <location>
        <position position="85"/>
    </location>
    <ligand>
        <name>Mg(2+)</name>
        <dbReference type="ChEBI" id="CHEBI:18420"/>
        <label>1</label>
    </ligand>
</feature>
<evidence type="ECO:0000313" key="15">
    <source>
        <dbReference type="Proteomes" id="UP000289703"/>
    </source>
</evidence>
<evidence type="ECO:0000256" key="12">
    <source>
        <dbReference type="PIRSR" id="PIRSR037839-1"/>
    </source>
</evidence>
<evidence type="ECO:0000256" key="2">
    <source>
        <dbReference type="ARBA" id="ARBA00004065"/>
    </source>
</evidence>
<dbReference type="InterPro" id="IPR002156">
    <property type="entry name" value="RNaseH_domain"/>
</dbReference>
<dbReference type="Gene3D" id="3.30.420.10">
    <property type="entry name" value="Ribonuclease H-like superfamily/Ribonuclease H"/>
    <property type="match status" value="1"/>
</dbReference>
<evidence type="ECO:0000313" key="14">
    <source>
        <dbReference type="EMBL" id="RXQ89499.1"/>
    </source>
</evidence>
<dbReference type="GO" id="GO:0046872">
    <property type="term" value="F:metal ion binding"/>
    <property type="evidence" value="ECO:0007669"/>
    <property type="project" value="UniProtKB-KW"/>
</dbReference>
<accession>A0A4Q1JJU4</accession>
<evidence type="ECO:0000256" key="5">
    <source>
        <dbReference type="ARBA" id="ARBA00017721"/>
    </source>
</evidence>
<comment type="cofactor">
    <cofactor evidence="12">
        <name>Mn(2+)</name>
        <dbReference type="ChEBI" id="CHEBI:29035"/>
    </cofactor>
    <cofactor evidence="12">
        <name>Mg(2+)</name>
        <dbReference type="ChEBI" id="CHEBI:18420"/>
    </cofactor>
    <text evidence="12">Binds 2 metal ions per subunit. Manganese or magnesium.</text>
</comment>
<dbReference type="Gene3D" id="3.40.970.10">
    <property type="entry name" value="Ribonuclease H1, N-terminal domain"/>
    <property type="match status" value="1"/>
</dbReference>
<feature type="binding site" evidence="12">
    <location>
        <position position="123"/>
    </location>
    <ligand>
        <name>Mg(2+)</name>
        <dbReference type="ChEBI" id="CHEBI:18420"/>
        <label>2</label>
    </ligand>
</feature>
<reference evidence="14 15" key="1">
    <citation type="submission" date="2019-01" db="EMBL/GenBank/DDBJ databases">
        <title>Ancylomarina salipaludis sp. nov., isolated from a salt marsh.</title>
        <authorList>
            <person name="Yoon J.-H."/>
        </authorList>
    </citation>
    <scope>NUCLEOTIDE SEQUENCE [LARGE SCALE GENOMIC DNA]</scope>
    <source>
        <strain evidence="14 15">SHSM-M15</strain>
    </source>
</reference>
<dbReference type="EMBL" id="SAXA01000015">
    <property type="protein sequence ID" value="RXQ89499.1"/>
    <property type="molecule type" value="Genomic_DNA"/>
</dbReference>
<comment type="caution">
    <text evidence="14">The sequence shown here is derived from an EMBL/GenBank/DDBJ whole genome shotgun (WGS) entry which is preliminary data.</text>
</comment>
<name>A0A4Q1JJU4_9BACT</name>
<dbReference type="InterPro" id="IPR037056">
    <property type="entry name" value="RNase_H1_N_sf"/>
</dbReference>
<dbReference type="PROSITE" id="PS50879">
    <property type="entry name" value="RNASE_H_1"/>
    <property type="match status" value="1"/>
</dbReference>
<feature type="binding site" evidence="12">
    <location>
        <position position="146"/>
    </location>
    <ligand>
        <name>Mg(2+)</name>
        <dbReference type="ChEBI" id="CHEBI:18420"/>
        <label>2</label>
    </ligand>
</feature>
<comment type="similarity">
    <text evidence="3 11">Belongs to the RNase H family.</text>
</comment>
<comment type="subcellular location">
    <subcellularLocation>
        <location evidence="11">Cytoplasm</location>
    </subcellularLocation>
</comment>
<comment type="function">
    <text evidence="2 11">Endonuclease that specifically degrades the RNA of RNA-DNA hybrids.</text>
</comment>
<dbReference type="InterPro" id="IPR017290">
    <property type="entry name" value="RNase_H_bac"/>
</dbReference>
<dbReference type="FunFam" id="3.40.970.10:FF:000002">
    <property type="entry name" value="Ribonuclease H"/>
    <property type="match status" value="1"/>
</dbReference>
<dbReference type="Pfam" id="PF00075">
    <property type="entry name" value="RNase_H"/>
    <property type="match status" value="1"/>
</dbReference>
<gene>
    <name evidence="14" type="ORF">EO244_14120</name>
</gene>
<evidence type="ECO:0000256" key="1">
    <source>
        <dbReference type="ARBA" id="ARBA00001946"/>
    </source>
</evidence>
<dbReference type="AlphaFoldDB" id="A0A4Q1JJU4"/>
<organism evidence="14 15">
    <name type="scientific">Ancylomarina salipaludis</name>
    <dbReference type="NCBI Taxonomy" id="2501299"/>
    <lineage>
        <taxon>Bacteria</taxon>
        <taxon>Pseudomonadati</taxon>
        <taxon>Bacteroidota</taxon>
        <taxon>Bacteroidia</taxon>
        <taxon>Marinilabiliales</taxon>
        <taxon>Marinifilaceae</taxon>
        <taxon>Ancylomarina</taxon>
    </lineage>
</organism>
<dbReference type="SUPFAM" id="SSF55658">
    <property type="entry name" value="L9 N-domain-like"/>
    <property type="match status" value="1"/>
</dbReference>
<dbReference type="OrthoDB" id="9811552at2"/>
<dbReference type="InterPro" id="IPR012337">
    <property type="entry name" value="RNaseH-like_sf"/>
</dbReference>
<comment type="cofactor">
    <cofactor evidence="1">
        <name>Mg(2+)</name>
        <dbReference type="ChEBI" id="CHEBI:18420"/>
    </cofactor>
</comment>
<keyword evidence="9 11" id="KW-0378">Hydrolase</keyword>
<dbReference type="RefSeq" id="WP_129255335.1">
    <property type="nucleotide sequence ID" value="NZ_SAXA01000015.1"/>
</dbReference>
<evidence type="ECO:0000256" key="7">
    <source>
        <dbReference type="ARBA" id="ARBA00022723"/>
    </source>
</evidence>
<dbReference type="PIRSF" id="PIRSF037839">
    <property type="entry name" value="Ribonuclease_H"/>
    <property type="match status" value="1"/>
</dbReference>
<protein>
    <recommendedName>
        <fullName evidence="5 11">Ribonuclease H</fullName>
        <ecNumber evidence="4 11">3.1.26.4</ecNumber>
    </recommendedName>
</protein>